<protein>
    <submittedName>
        <fullName evidence="2">Uncharacterized protein</fullName>
    </submittedName>
</protein>
<dbReference type="RefSeq" id="WP_248601938.1">
    <property type="nucleotide sequence ID" value="NZ_JAJIAO010000016.1"/>
</dbReference>
<evidence type="ECO:0000256" key="1">
    <source>
        <dbReference type="SAM" id="MobiDB-lite"/>
    </source>
</evidence>
<proteinExistence type="predicted"/>
<feature type="compositionally biased region" description="Basic and acidic residues" evidence="1">
    <location>
        <begin position="530"/>
        <end position="551"/>
    </location>
</feature>
<accession>A0ABT0I3D1</accession>
<evidence type="ECO:0000313" key="2">
    <source>
        <dbReference type="EMBL" id="MCK8625219.1"/>
    </source>
</evidence>
<feature type="region of interest" description="Disordered" evidence="1">
    <location>
        <begin position="528"/>
        <end position="551"/>
    </location>
</feature>
<feature type="non-terminal residue" evidence="2">
    <location>
        <position position="551"/>
    </location>
</feature>
<keyword evidence="3" id="KW-1185">Reference proteome</keyword>
<dbReference type="EMBL" id="JAJIAO010000016">
    <property type="protein sequence ID" value="MCK8625219.1"/>
    <property type="molecule type" value="Genomic_DNA"/>
</dbReference>
<dbReference type="Proteomes" id="UP001522905">
    <property type="component" value="Unassembled WGS sequence"/>
</dbReference>
<name>A0ABT0I3D1_9LACO</name>
<gene>
    <name evidence="2" type="ORF">LNP07_06795</name>
</gene>
<feature type="region of interest" description="Disordered" evidence="1">
    <location>
        <begin position="1"/>
        <end position="68"/>
    </location>
</feature>
<comment type="caution">
    <text evidence="2">The sequence shown here is derived from an EMBL/GenBank/DDBJ whole genome shotgun (WGS) entry which is preliminary data.</text>
</comment>
<sequence length="551" mass="64370">QQQTNSDNTNTQQQTNSDNTNTQQQTNSEKNKQIIPLVGSPASKEVTVDKHSKEITESDDPSKEIEKDYNNCPYIYDDSQVHFIKNGKEININDPENTVNGTYNKKSFNFGIKITKKDLGDNTYFYVTNCLKVPSANGLENYDLKWTFEKADGIDELNDDDPIASLGFHSIGSSTGAPFLQIKDWLDEKRINDDAKGQTFIHTNMQFYKHANDLNKDKNSEEFIKNYVDKKENIEKPNLYLQYWINGDQKFEVPENQIKKASVTKNIDLNYEDNNAVFSSNDMKWARFMLELNYNDEDRVDFNISVSKDDYRYDGQAITAYYLKENVKTNYYKDGTKNKIKNSKVNSDVYESRYNDNTYSENYTDANKDVWTIKTINYQQDSKNVNDIWTLENDNLWHKNNSNDTKKNLSEINNSYKYGYGRNTINCYYVRTKENVSKNFSRIVQYSDMQGNTIKDSLNQKNAIKYFKIFNINGEFIEYQNEKGETIAGEPEYNFPNFNIESSQIEGYTLSQVYETKDDNDTTLINLYYNKDKQEESKDKQEESKDKQEES</sequence>
<organism evidence="2 3">
    <name type="scientific">Apilactobacillus xinyiensis</name>
    <dbReference type="NCBI Taxonomy" id="2841032"/>
    <lineage>
        <taxon>Bacteria</taxon>
        <taxon>Bacillati</taxon>
        <taxon>Bacillota</taxon>
        <taxon>Bacilli</taxon>
        <taxon>Lactobacillales</taxon>
        <taxon>Lactobacillaceae</taxon>
        <taxon>Apilactobacillus</taxon>
    </lineage>
</organism>
<feature type="non-terminal residue" evidence="2">
    <location>
        <position position="1"/>
    </location>
</feature>
<evidence type="ECO:0000313" key="3">
    <source>
        <dbReference type="Proteomes" id="UP001522905"/>
    </source>
</evidence>
<reference evidence="2 3" key="1">
    <citation type="submission" date="2021-11" db="EMBL/GenBank/DDBJ databases">
        <title>Comparative genomics of bee honey and flower isolates.</title>
        <authorList>
            <person name="Bechtner J.D."/>
            <person name="Gallus M.K."/>
            <person name="Ehrmann M."/>
        </authorList>
    </citation>
    <scope>NUCLEOTIDE SEQUENCE [LARGE SCALE GENOMIC DNA]</scope>
    <source>
        <strain evidence="2 3">M161</strain>
    </source>
</reference>
<feature type="compositionally biased region" description="Low complexity" evidence="1">
    <location>
        <begin position="1"/>
        <end position="28"/>
    </location>
</feature>
<feature type="compositionally biased region" description="Basic and acidic residues" evidence="1">
    <location>
        <begin position="46"/>
        <end position="68"/>
    </location>
</feature>